<feature type="region of interest" description="Disordered" evidence="1">
    <location>
        <begin position="30"/>
        <end position="138"/>
    </location>
</feature>
<feature type="compositionally biased region" description="Low complexity" evidence="1">
    <location>
        <begin position="113"/>
        <end position="123"/>
    </location>
</feature>
<feature type="compositionally biased region" description="Polar residues" evidence="1">
    <location>
        <begin position="78"/>
        <end position="90"/>
    </location>
</feature>
<dbReference type="EMBL" id="CADCXU010011946">
    <property type="protein sequence ID" value="CAB0002131.1"/>
    <property type="molecule type" value="Genomic_DNA"/>
</dbReference>
<reference evidence="2 3" key="1">
    <citation type="submission" date="2020-02" db="EMBL/GenBank/DDBJ databases">
        <authorList>
            <person name="Ferguson B K."/>
        </authorList>
    </citation>
    <scope>NUCLEOTIDE SEQUENCE [LARGE SCALE GENOMIC DNA]</scope>
</reference>
<organism evidence="2 3">
    <name type="scientific">Nesidiocoris tenuis</name>
    <dbReference type="NCBI Taxonomy" id="355587"/>
    <lineage>
        <taxon>Eukaryota</taxon>
        <taxon>Metazoa</taxon>
        <taxon>Ecdysozoa</taxon>
        <taxon>Arthropoda</taxon>
        <taxon>Hexapoda</taxon>
        <taxon>Insecta</taxon>
        <taxon>Pterygota</taxon>
        <taxon>Neoptera</taxon>
        <taxon>Paraneoptera</taxon>
        <taxon>Hemiptera</taxon>
        <taxon>Heteroptera</taxon>
        <taxon>Panheteroptera</taxon>
        <taxon>Cimicomorpha</taxon>
        <taxon>Miridae</taxon>
        <taxon>Dicyphina</taxon>
        <taxon>Nesidiocoris</taxon>
    </lineage>
</organism>
<evidence type="ECO:0000313" key="2">
    <source>
        <dbReference type="EMBL" id="CAB0002131.1"/>
    </source>
</evidence>
<keyword evidence="3" id="KW-1185">Reference proteome</keyword>
<evidence type="ECO:0000256" key="1">
    <source>
        <dbReference type="SAM" id="MobiDB-lite"/>
    </source>
</evidence>
<sequence>MFKDLLSFWNRHQQSGGDDFVVHRGRGVPTLSSVINSGGNDHHRTEQPVAGKPTNWEPRKPSYAGRRSRRNSLSDDSQLTLENFGGSQENLHLLGRNPDKEPAVHTGRRESVSRSSVSDNNSDALHNALQDNNYTPTQ</sequence>
<gene>
    <name evidence="2" type="ORF">NTEN_LOCUS7918</name>
</gene>
<proteinExistence type="predicted"/>
<feature type="compositionally biased region" description="Basic and acidic residues" evidence="1">
    <location>
        <begin position="97"/>
        <end position="112"/>
    </location>
</feature>
<dbReference type="OrthoDB" id="2125658at2759"/>
<feature type="non-terminal residue" evidence="2">
    <location>
        <position position="138"/>
    </location>
</feature>
<dbReference type="Proteomes" id="UP000479000">
    <property type="component" value="Unassembled WGS sequence"/>
</dbReference>
<feature type="compositionally biased region" description="Polar residues" evidence="1">
    <location>
        <begin position="30"/>
        <end position="39"/>
    </location>
</feature>
<evidence type="ECO:0000313" key="3">
    <source>
        <dbReference type="Proteomes" id="UP000479000"/>
    </source>
</evidence>
<name>A0A6H5GJH5_9HEMI</name>
<feature type="compositionally biased region" description="Polar residues" evidence="1">
    <location>
        <begin position="129"/>
        <end position="138"/>
    </location>
</feature>
<protein>
    <submittedName>
        <fullName evidence="2">Uncharacterized protein</fullName>
    </submittedName>
</protein>
<accession>A0A6H5GJH5</accession>
<dbReference type="AlphaFoldDB" id="A0A6H5GJH5"/>